<organism evidence="2">
    <name type="scientific">Triticum urartu</name>
    <name type="common">Red wild einkorn</name>
    <name type="synonym">Crithodium urartu</name>
    <dbReference type="NCBI Taxonomy" id="4572"/>
    <lineage>
        <taxon>Eukaryota</taxon>
        <taxon>Viridiplantae</taxon>
        <taxon>Streptophyta</taxon>
        <taxon>Embryophyta</taxon>
        <taxon>Tracheophyta</taxon>
        <taxon>Spermatophyta</taxon>
        <taxon>Magnoliopsida</taxon>
        <taxon>Liliopsida</taxon>
        <taxon>Poales</taxon>
        <taxon>Poaceae</taxon>
        <taxon>BOP clade</taxon>
        <taxon>Pooideae</taxon>
        <taxon>Triticodae</taxon>
        <taxon>Triticeae</taxon>
        <taxon>Triticinae</taxon>
        <taxon>Triticum</taxon>
    </lineage>
</organism>
<dbReference type="InterPro" id="IPR001858">
    <property type="entry name" value="Phosphatidylethanolamine-bd_CS"/>
</dbReference>
<accession>M7YWP4</accession>
<dbReference type="PANTHER" id="PTHR11362:SF82">
    <property type="entry name" value="PHOSPHATIDYLETHANOLAMINE-BINDING PROTEIN 4"/>
    <property type="match status" value="1"/>
</dbReference>
<reference evidence="2" key="1">
    <citation type="journal article" date="2013" name="Nature">
        <title>Draft genome of the wheat A-genome progenitor Triticum urartu.</title>
        <authorList>
            <person name="Ling H.Q."/>
            <person name="Zhao S."/>
            <person name="Liu D."/>
            <person name="Wang J."/>
            <person name="Sun H."/>
            <person name="Zhang C."/>
            <person name="Fan H."/>
            <person name="Li D."/>
            <person name="Dong L."/>
            <person name="Tao Y."/>
            <person name="Gao C."/>
            <person name="Wu H."/>
            <person name="Li Y."/>
            <person name="Cui Y."/>
            <person name="Guo X."/>
            <person name="Zheng S."/>
            <person name="Wang B."/>
            <person name="Yu K."/>
            <person name="Liang Q."/>
            <person name="Yang W."/>
            <person name="Lou X."/>
            <person name="Chen J."/>
            <person name="Feng M."/>
            <person name="Jian J."/>
            <person name="Zhang X."/>
            <person name="Luo G."/>
            <person name="Jiang Y."/>
            <person name="Liu J."/>
            <person name="Wang Z."/>
            <person name="Sha Y."/>
            <person name="Zhang B."/>
            <person name="Wu H."/>
            <person name="Tang D."/>
            <person name="Shen Q."/>
            <person name="Xue P."/>
            <person name="Zou S."/>
            <person name="Wang X."/>
            <person name="Liu X."/>
            <person name="Wang F."/>
            <person name="Yang Y."/>
            <person name="An X."/>
            <person name="Dong Z."/>
            <person name="Zhang K."/>
            <person name="Zhang X."/>
            <person name="Luo M.C."/>
            <person name="Dvorak J."/>
            <person name="Tong Y."/>
            <person name="Wang J."/>
            <person name="Yang H."/>
            <person name="Li Z."/>
            <person name="Wang D."/>
            <person name="Zhang A."/>
            <person name="Wang J."/>
        </authorList>
    </citation>
    <scope>NUCLEOTIDE SEQUENCE</scope>
</reference>
<dbReference type="PROSITE" id="PS01220">
    <property type="entry name" value="PBP"/>
    <property type="match status" value="1"/>
</dbReference>
<evidence type="ECO:0008006" key="3">
    <source>
        <dbReference type="Google" id="ProtNLM"/>
    </source>
</evidence>
<dbReference type="SUPFAM" id="SSF49777">
    <property type="entry name" value="PEBP-like"/>
    <property type="match status" value="1"/>
</dbReference>
<name>M7YWP4_TRIUA</name>
<dbReference type="STRING" id="4572.M7YWP4"/>
<evidence type="ECO:0000256" key="1">
    <source>
        <dbReference type="ARBA" id="ARBA00007091"/>
    </source>
</evidence>
<dbReference type="InterPro" id="IPR035810">
    <property type="entry name" value="PEBP_euk"/>
</dbReference>
<dbReference type="Pfam" id="PF01161">
    <property type="entry name" value="PBP"/>
    <property type="match status" value="1"/>
</dbReference>
<dbReference type="PANTHER" id="PTHR11362">
    <property type="entry name" value="PHOSPHATIDYLETHANOLAMINE-BINDING PROTEIN"/>
    <property type="match status" value="1"/>
</dbReference>
<dbReference type="EMBL" id="KD173026">
    <property type="protein sequence ID" value="EMS55208.1"/>
    <property type="molecule type" value="Genomic_DNA"/>
</dbReference>
<gene>
    <name evidence="2" type="ORF">TRIUR3_30085</name>
</gene>
<dbReference type="AlphaFoldDB" id="M7YWP4"/>
<evidence type="ECO:0000313" key="2">
    <source>
        <dbReference type="EMBL" id="EMS55208.1"/>
    </source>
</evidence>
<sequence>MAAHVDPLVVGRVIGDVVDMFVPTMPVTVRFGTKDLTNGCEIKPSIADAAPSIQIAGRAGDLFTLVMTDPDAPSPSEPTMKEWLHWLVVNIPGGSDPSQGEEVVPYMGPKPPLGIHRYVLIYFLDSQPCARDIRVVVAVCVLHFWKVLSILGRSRQLEVESLKGDACHIISRPGGRADDPHDDLLVGCVVEAHNAKMGCFRRPGSYSKTWSEGNMP</sequence>
<dbReference type="InterPro" id="IPR008914">
    <property type="entry name" value="PEBP"/>
</dbReference>
<dbReference type="eggNOG" id="KOG3346">
    <property type="taxonomic scope" value="Eukaryota"/>
</dbReference>
<protein>
    <recommendedName>
        <fullName evidence="3">Protein MOTHER of FT and TF 1</fullName>
    </recommendedName>
</protein>
<comment type="similarity">
    <text evidence="1">Belongs to the phosphatidylethanolamine-binding protein family.</text>
</comment>
<dbReference type="InterPro" id="IPR036610">
    <property type="entry name" value="PEBP-like_sf"/>
</dbReference>
<proteinExistence type="inferred from homology"/>
<dbReference type="CDD" id="cd00866">
    <property type="entry name" value="PEBP_euk"/>
    <property type="match status" value="1"/>
</dbReference>
<dbReference type="Gene3D" id="3.90.280.10">
    <property type="entry name" value="PEBP-like"/>
    <property type="match status" value="1"/>
</dbReference>